<gene>
    <name evidence="2" type="primary">siiEA_5</name>
    <name evidence="2" type="ORF">NCTC10974_04219</name>
</gene>
<feature type="domain" description="Bacterial Ig-like" evidence="1">
    <location>
        <begin position="1097"/>
        <end position="1190"/>
    </location>
</feature>
<sequence>MTINPVATDDIINAAEAGVAQTISGQVTGAEDGDTVTITLGGNTYTATVGSNLTWSVSVPAADIQALGNGDLTVSASVTNQNGNTGSGTRDITIDANLPGLRVDTVAGDDVVNIIEHGQALVVTGSSSGLAEGTPLTVTINNVEYTTAVQADGSWSVGVTAAQVSAWPAGTVNIAVSGESSAENPVSITHPVTVDLTPAAITINTIATDDVINAAEKGANLTLSGTTTNVEPGQTVTVTFGGKNYTASVASDGSWTATVPAADLAALPEGSASAQASVSNINGNSASAVHNYSVDSSAPTIIINTVASDNIVNASEADAGVTVSGSTTAEAGQIVTITLNSPTVQTYQATVQADGSWSINIPAADLEALTDGSHTLTATVNDKAGNPASTTHNLAVDLTVPVLTINTIAGDDIINAAEHGQALVISGSSTGGEVGDVVSVTLNSKTYTTTLDASGNWSVGVPAADVTALGSGPQTVTATVTDAAGNSDSETHTVTVNLTAPTIGINTIATDDVINATEKGADLQISGTSNQPAGTTITVTLNGQNYTATTDASGNWSTTVPASAVGALGEASYTVTANVTDSAGNSNSASHNVQVNTALPGVTINPVASDDIINAAESGVAQTISGQVTGAAAGDTVTVTLGGKTYTATVQGNLSWSVDVPAADIQAIGNGDLTVNASVTNGVGNTGSGSRDITIDANLPGLRVDTVAGDDVVNSIEHGQALVITGSSSGLAAGAALTVVINNVTYGATVLADGTWSLGVPAADVGNWPAGTVNIIVSGTNTAETTTTITHPVTVDLAAVAISINTVSGDDVINAAEKGADLTLSGSTSGVELGQTVTVTFGGKTYTATVAGDGSWTTSVPAADLAALRDGDATVQASVSNVNGNTASATHAYSVDATAPTLAINTIATDDILNATEAGNPLTISGSSSAEAGQTVTVTLNGVTYTGTVQADGSWSVSVPTADLSNLTASQYTVSASVSDKAGNPATATHGLAVDLTVPVLTINTVSGDDMINAAEHGQALVISGSSTGGEPGDVITVTLNSKTYTTTLDASGNWSVGVPLSDVNALGSGPQTITATITDAAGNSDDASRTVTVNLTAPTIGINTISDDGVINATEKGADLQITGTSNQPAGTTITVTLNGQNYTAITDASGNWSATVPASAVSALGEANYTVTANVTDSAGNSNSASHNVLVNSALPAVTINAVATDDIINAAEAGNAQTISGQVTGAAAGDTVTVTLGGNTYTATVQANLSWSVSVPAADIQALGNGSLTVNASVTNGVGNTGNGSRDITIDANLPGLRVDTVAGDDVINSIEHNQALVITGSSSGLTAGTALTVEINNVTYGATVLADGTWSLGVPAADVSNWPAGTVDITVSGTNSAGTTSTITHPVTVDLAAVAITINTLSGDDVINAVEKGETLVVSGSTSGVEAGQTVTVTFGGKSYTTTVEANGSWTVNVPPADLASLPDGAGNVQASVSNINGNSAQANRAYSVDATAPLITINTIASDDILNVSEAGAGITIKRYYHGTGRADADRHAE</sequence>
<dbReference type="EMBL" id="CAADJZ010000001">
    <property type="protein sequence ID" value="VFT70631.1"/>
    <property type="molecule type" value="Genomic_DNA"/>
</dbReference>
<name>A0A485JIH8_ECOLX</name>
<dbReference type="InterPro" id="IPR049826">
    <property type="entry name" value="Ig-like_ice"/>
</dbReference>
<dbReference type="NCBIfam" id="NF012196">
    <property type="entry name" value="Ig_like_ice"/>
    <property type="match status" value="11"/>
</dbReference>
<dbReference type="Proteomes" id="UP000358010">
    <property type="component" value="Unassembled WGS sequence"/>
</dbReference>
<dbReference type="InterPro" id="IPR044016">
    <property type="entry name" value="Big_13"/>
</dbReference>
<evidence type="ECO:0000259" key="1">
    <source>
        <dbReference type="Pfam" id="PF19077"/>
    </source>
</evidence>
<proteinExistence type="predicted"/>
<feature type="domain" description="Bacterial Ig-like" evidence="1">
    <location>
        <begin position="522"/>
        <end position="596"/>
    </location>
</feature>
<dbReference type="InterPro" id="IPR013783">
    <property type="entry name" value="Ig-like_fold"/>
</dbReference>
<dbReference type="Gene3D" id="2.60.40.10">
    <property type="entry name" value="Immunoglobulins"/>
    <property type="match status" value="15"/>
</dbReference>
<feature type="domain" description="Bacterial Ig-like" evidence="1">
    <location>
        <begin position="308"/>
        <end position="397"/>
    </location>
</feature>
<dbReference type="NCBIfam" id="NF033510">
    <property type="entry name" value="Ca_tandemer"/>
    <property type="match status" value="15"/>
</dbReference>
<accession>A0A485JIH8</accession>
<organism evidence="2 3">
    <name type="scientific">Escherichia coli</name>
    <dbReference type="NCBI Taxonomy" id="562"/>
    <lineage>
        <taxon>Bacteria</taxon>
        <taxon>Pseudomonadati</taxon>
        <taxon>Pseudomonadota</taxon>
        <taxon>Gammaproteobacteria</taxon>
        <taxon>Enterobacterales</taxon>
        <taxon>Enterobacteriaceae</taxon>
        <taxon>Escherichia</taxon>
    </lineage>
</organism>
<dbReference type="Pfam" id="PF19077">
    <property type="entry name" value="Big_13"/>
    <property type="match status" value="4"/>
</dbReference>
<feature type="domain" description="Bacterial Ig-like" evidence="1">
    <location>
        <begin position="916"/>
        <end position="995"/>
    </location>
</feature>
<evidence type="ECO:0000313" key="3">
    <source>
        <dbReference type="Proteomes" id="UP000358010"/>
    </source>
</evidence>
<protein>
    <submittedName>
        <fullName evidence="2">Adhesin for cattle intestine colonization</fullName>
    </submittedName>
</protein>
<reference evidence="2 3" key="1">
    <citation type="submission" date="2019-03" db="EMBL/GenBank/DDBJ databases">
        <authorList>
            <consortium name="Pathogen Informatics"/>
        </authorList>
    </citation>
    <scope>NUCLEOTIDE SEQUENCE [LARGE SCALE GENOMIC DNA]</scope>
    <source>
        <strain evidence="2 3">NCTC10974</strain>
    </source>
</reference>
<evidence type="ECO:0000313" key="2">
    <source>
        <dbReference type="EMBL" id="VFT70631.1"/>
    </source>
</evidence>